<comment type="caution">
    <text evidence="1">The sequence shown here is derived from an EMBL/GenBank/DDBJ whole genome shotgun (WGS) entry which is preliminary data.</text>
</comment>
<accession>A0ABY6UAP6</accession>
<keyword evidence="2" id="KW-1185">Reference proteome</keyword>
<evidence type="ECO:0000313" key="1">
    <source>
        <dbReference type="EMBL" id="VUC28186.1"/>
    </source>
</evidence>
<dbReference type="Proteomes" id="UP000766486">
    <property type="component" value="Unassembled WGS sequence"/>
</dbReference>
<evidence type="ECO:0008006" key="3">
    <source>
        <dbReference type="Google" id="ProtNLM"/>
    </source>
</evidence>
<sequence length="338" mass="38728">MSCADWECFCTICGGPLRNVSYFIDDDEGSPRPGLDAYDPSVFLTRPDYPELEWLDDIRALGENLETSAPSTVWLSGPASVGVDGDVRFDVGKDSDPALLDLPGAGYAQAYCLEGRDPWCAPFHVKCHEVLRRFLGLESLDREVLNEMFKSLASRDEFATCLKMDYGDITEHRTRDWFPLRHHEYLVSDPIDIEWLARFYEKFPLRRKGDEELGGVYNTRGDPFSKLPSDILSLLALSIPTMEGVFEARVASPALANVPLSQSFWRARILQDMPWLWDLPISTDEQRLLVDWSRVYRELFWGSQRNRTLGLCNRRRIWTQTCPQLGKQYASITEARNK</sequence>
<dbReference type="EMBL" id="CABFNS010000782">
    <property type="protein sequence ID" value="VUC28186.1"/>
    <property type="molecule type" value="Genomic_DNA"/>
</dbReference>
<evidence type="ECO:0000313" key="2">
    <source>
        <dbReference type="Proteomes" id="UP000766486"/>
    </source>
</evidence>
<gene>
    <name evidence="1" type="ORF">CLO192961_LOCUS228741</name>
</gene>
<reference evidence="1 2" key="1">
    <citation type="submission" date="2019-06" db="EMBL/GenBank/DDBJ databases">
        <authorList>
            <person name="Broberg M."/>
        </authorList>
    </citation>
    <scope>NUCLEOTIDE SEQUENCE [LARGE SCALE GENOMIC DNA]</scope>
</reference>
<name>A0ABY6UAP6_BIOOC</name>
<organism evidence="1 2">
    <name type="scientific">Bionectria ochroleuca</name>
    <name type="common">Gliocladium roseum</name>
    <dbReference type="NCBI Taxonomy" id="29856"/>
    <lineage>
        <taxon>Eukaryota</taxon>
        <taxon>Fungi</taxon>
        <taxon>Dikarya</taxon>
        <taxon>Ascomycota</taxon>
        <taxon>Pezizomycotina</taxon>
        <taxon>Sordariomycetes</taxon>
        <taxon>Hypocreomycetidae</taxon>
        <taxon>Hypocreales</taxon>
        <taxon>Bionectriaceae</taxon>
        <taxon>Clonostachys</taxon>
    </lineage>
</organism>
<protein>
    <recommendedName>
        <fullName evidence="3">F-box domain-containing protein</fullName>
    </recommendedName>
</protein>
<proteinExistence type="predicted"/>